<dbReference type="AlphaFoldDB" id="A0A8C6NR39"/>
<dbReference type="Proteomes" id="UP000694548">
    <property type="component" value="Chromosome sgr04"/>
</dbReference>
<dbReference type="Gene3D" id="1.20.1070.10">
    <property type="entry name" value="Rhodopsin 7-helix transmembrane proteins"/>
    <property type="match status" value="1"/>
</dbReference>
<evidence type="ECO:0000256" key="5">
    <source>
        <dbReference type="SAM" id="Phobius"/>
    </source>
</evidence>
<keyword evidence="8" id="KW-1185">Reference proteome</keyword>
<dbReference type="InterPro" id="IPR000832">
    <property type="entry name" value="GPCR_2_secretin-like"/>
</dbReference>
<keyword evidence="4 5" id="KW-0472">Membrane</keyword>
<dbReference type="Pfam" id="PF00002">
    <property type="entry name" value="7tm_2"/>
    <property type="match status" value="1"/>
</dbReference>
<accession>A0A8C6NR39</accession>
<organism evidence="7 8">
    <name type="scientific">Nothobranchius furzeri</name>
    <name type="common">Turquoise killifish</name>
    <dbReference type="NCBI Taxonomy" id="105023"/>
    <lineage>
        <taxon>Eukaryota</taxon>
        <taxon>Metazoa</taxon>
        <taxon>Chordata</taxon>
        <taxon>Craniata</taxon>
        <taxon>Vertebrata</taxon>
        <taxon>Euteleostomi</taxon>
        <taxon>Actinopterygii</taxon>
        <taxon>Neopterygii</taxon>
        <taxon>Teleostei</taxon>
        <taxon>Neoteleostei</taxon>
        <taxon>Acanthomorphata</taxon>
        <taxon>Ovalentaria</taxon>
        <taxon>Atherinomorphae</taxon>
        <taxon>Cyprinodontiformes</taxon>
        <taxon>Nothobranchiidae</taxon>
        <taxon>Nothobranchius</taxon>
    </lineage>
</organism>
<evidence type="ECO:0000256" key="1">
    <source>
        <dbReference type="ARBA" id="ARBA00004141"/>
    </source>
</evidence>
<dbReference type="PANTHER" id="PTHR45813">
    <property type="entry name" value="IG-LIKE DOMAIN-CONTAINING PROTEIN"/>
    <property type="match status" value="1"/>
</dbReference>
<evidence type="ECO:0000256" key="4">
    <source>
        <dbReference type="ARBA" id="ARBA00023136"/>
    </source>
</evidence>
<evidence type="ECO:0000259" key="6">
    <source>
        <dbReference type="PROSITE" id="PS50261"/>
    </source>
</evidence>
<feature type="transmembrane region" description="Helical" evidence="5">
    <location>
        <begin position="25"/>
        <end position="49"/>
    </location>
</feature>
<dbReference type="GO" id="GO:0007189">
    <property type="term" value="P:adenylate cyclase-activating G protein-coupled receptor signaling pathway"/>
    <property type="evidence" value="ECO:0007669"/>
    <property type="project" value="TreeGrafter"/>
</dbReference>
<sequence length="274" mass="30162">MLASALLLLYRTVSVFDGGLSKVSMLVIGFVLGYGAPLIIATVTIAATAPSNEYTRENSVCWLNWYESKALLAFVIPALLIVLINLIILVVVLYKILRRRVGGNAAQSGEKHVLVVIARSLAVLTPFFGITWGLGVGTMVKPDDMGILITFALFNSLQGFFILVFGTLLDKKVCIPLAARIKFKLLTLAYKVRDGTAPIYLNPLAKAYISARPLWSSQDCRLAVPTPRSGQSRLFSCIVPQMWNDLPNTTRTAASFSIFKKLLKTLLFREHLLN</sequence>
<dbReference type="InterPro" id="IPR017981">
    <property type="entry name" value="GPCR_2-like_7TM"/>
</dbReference>
<feature type="transmembrane region" description="Helical" evidence="5">
    <location>
        <begin position="147"/>
        <end position="169"/>
    </location>
</feature>
<evidence type="ECO:0000313" key="8">
    <source>
        <dbReference type="Proteomes" id="UP000694548"/>
    </source>
</evidence>
<keyword evidence="2 5" id="KW-0812">Transmembrane</keyword>
<reference evidence="7" key="2">
    <citation type="submission" date="2025-08" db="UniProtKB">
        <authorList>
            <consortium name="Ensembl"/>
        </authorList>
    </citation>
    <scope>IDENTIFICATION</scope>
</reference>
<dbReference type="InterPro" id="IPR051587">
    <property type="entry name" value="Adhesion_GPCR"/>
</dbReference>
<protein>
    <recommendedName>
        <fullName evidence="6">G-protein coupled receptors family 2 profile 2 domain-containing protein</fullName>
    </recommendedName>
</protein>
<reference evidence="7" key="3">
    <citation type="submission" date="2025-09" db="UniProtKB">
        <authorList>
            <consortium name="Ensembl"/>
        </authorList>
    </citation>
    <scope>IDENTIFICATION</scope>
</reference>
<dbReference type="GO" id="GO:0007166">
    <property type="term" value="P:cell surface receptor signaling pathway"/>
    <property type="evidence" value="ECO:0007669"/>
    <property type="project" value="InterPro"/>
</dbReference>
<comment type="subcellular location">
    <subcellularLocation>
        <location evidence="1">Membrane</location>
        <topology evidence="1">Multi-pass membrane protein</topology>
    </subcellularLocation>
</comment>
<evidence type="ECO:0000313" key="7">
    <source>
        <dbReference type="Ensembl" id="ENSNFUP00015019510.1"/>
    </source>
</evidence>
<feature type="transmembrane region" description="Helical" evidence="5">
    <location>
        <begin position="70"/>
        <end position="94"/>
    </location>
</feature>
<dbReference type="Ensembl" id="ENSNFUT00015020426.1">
    <property type="protein sequence ID" value="ENSNFUP00015019510.1"/>
    <property type="gene ID" value="ENSNFUG00015009443.1"/>
</dbReference>
<dbReference type="GO" id="GO:0016020">
    <property type="term" value="C:membrane"/>
    <property type="evidence" value="ECO:0007669"/>
    <property type="project" value="UniProtKB-SubCell"/>
</dbReference>
<keyword evidence="3 5" id="KW-1133">Transmembrane helix</keyword>
<evidence type="ECO:0000256" key="3">
    <source>
        <dbReference type="ARBA" id="ARBA00022989"/>
    </source>
</evidence>
<evidence type="ECO:0000256" key="2">
    <source>
        <dbReference type="ARBA" id="ARBA00022692"/>
    </source>
</evidence>
<reference evidence="7" key="1">
    <citation type="submission" date="2014-08" db="EMBL/GenBank/DDBJ databases">
        <authorList>
            <person name="Senf B."/>
            <person name="Petzold A."/>
            <person name="Downie B.R."/>
            <person name="Koch P."/>
            <person name="Platzer M."/>
        </authorList>
    </citation>
    <scope>NUCLEOTIDE SEQUENCE [LARGE SCALE GENOMIC DNA]</scope>
    <source>
        <strain evidence="7">GRZ</strain>
    </source>
</reference>
<proteinExistence type="predicted"/>
<name>A0A8C6NR39_NOTFU</name>
<feature type="transmembrane region" description="Helical" evidence="5">
    <location>
        <begin position="114"/>
        <end position="135"/>
    </location>
</feature>
<dbReference type="PANTHER" id="PTHR45813:SF4">
    <property type="entry name" value="ADHESION G PROTEIN-COUPLED RECEPTOR F5"/>
    <property type="match status" value="1"/>
</dbReference>
<dbReference type="GeneTree" id="ENSGT00940000154603"/>
<dbReference type="PRINTS" id="PR00249">
    <property type="entry name" value="GPCRSECRETIN"/>
</dbReference>
<feature type="domain" description="G-protein coupled receptors family 2 profile 2" evidence="6">
    <location>
        <begin position="1"/>
        <end position="170"/>
    </location>
</feature>
<dbReference type="PROSITE" id="PS50261">
    <property type="entry name" value="G_PROTEIN_RECEP_F2_4"/>
    <property type="match status" value="1"/>
</dbReference>
<dbReference type="GO" id="GO:0004930">
    <property type="term" value="F:G protein-coupled receptor activity"/>
    <property type="evidence" value="ECO:0007669"/>
    <property type="project" value="InterPro"/>
</dbReference>